<evidence type="ECO:0000256" key="1">
    <source>
        <dbReference type="SAM" id="Phobius"/>
    </source>
</evidence>
<keyword evidence="4" id="KW-1185">Reference proteome</keyword>
<keyword evidence="3" id="KW-0547">Nucleotide-binding</keyword>
<dbReference type="EMBL" id="CP019609">
    <property type="protein sequence ID" value="AQP53932.1"/>
    <property type="molecule type" value="Genomic_DNA"/>
</dbReference>
<keyword evidence="1" id="KW-1133">Transmembrane helix</keyword>
<evidence type="ECO:0000313" key="3">
    <source>
        <dbReference type="EMBL" id="AQP53932.1"/>
    </source>
</evidence>
<dbReference type="STRING" id="633807.BW732_06665"/>
<dbReference type="Gene3D" id="3.30.565.10">
    <property type="entry name" value="Histidine kinase-like ATPase, C-terminal domain"/>
    <property type="match status" value="1"/>
</dbReference>
<proteinExistence type="predicted"/>
<keyword evidence="1" id="KW-0472">Membrane</keyword>
<dbReference type="GO" id="GO:0042802">
    <property type="term" value="F:identical protein binding"/>
    <property type="evidence" value="ECO:0007669"/>
    <property type="project" value="TreeGrafter"/>
</dbReference>
<name>A0A1Q2D6H0_9ENTE</name>
<keyword evidence="1" id="KW-0812">Transmembrane</keyword>
<dbReference type="InterPro" id="IPR036890">
    <property type="entry name" value="HATPase_C_sf"/>
</dbReference>
<gene>
    <name evidence="3" type="ORF">BW732_06665</name>
</gene>
<keyword evidence="3" id="KW-0067">ATP-binding</keyword>
<protein>
    <submittedName>
        <fullName evidence="3">ATP-binding protein</fullName>
    </submittedName>
</protein>
<dbReference type="KEGG" id="vpi:BW732_06665"/>
<dbReference type="Pfam" id="PF14501">
    <property type="entry name" value="HATPase_c_5"/>
    <property type="match status" value="1"/>
</dbReference>
<feature type="domain" description="Sensor histidine kinase NatK-like C-terminal" evidence="2">
    <location>
        <begin position="325"/>
        <end position="426"/>
    </location>
</feature>
<feature type="transmembrane region" description="Helical" evidence="1">
    <location>
        <begin position="177"/>
        <end position="197"/>
    </location>
</feature>
<dbReference type="AlphaFoldDB" id="A0A1Q2D6H0"/>
<evidence type="ECO:0000313" key="4">
    <source>
        <dbReference type="Proteomes" id="UP000188246"/>
    </source>
</evidence>
<reference evidence="3 4" key="1">
    <citation type="journal article" date="2010" name="Int. J. Syst. Evol. Microbiol.">
        <title>Vagococcus penaei sp. nov., isolated from spoilage microbiota of cooked shrimp (Penaeus vannamei).</title>
        <authorList>
            <person name="Jaffres E."/>
            <person name="Prevost H."/>
            <person name="Rossero A."/>
            <person name="Joffraud J.J."/>
            <person name="Dousset X."/>
        </authorList>
    </citation>
    <scope>NUCLEOTIDE SEQUENCE [LARGE SCALE GENOMIC DNA]</scope>
    <source>
        <strain evidence="3 4">CD276</strain>
    </source>
</reference>
<accession>A0A1Q2D6H0</accession>
<feature type="transmembrane region" description="Helical" evidence="1">
    <location>
        <begin position="79"/>
        <end position="105"/>
    </location>
</feature>
<dbReference type="InterPro" id="IPR032834">
    <property type="entry name" value="NatK-like_C"/>
</dbReference>
<organism evidence="3 4">
    <name type="scientific">Vagococcus penaei</name>
    <dbReference type="NCBI Taxonomy" id="633807"/>
    <lineage>
        <taxon>Bacteria</taxon>
        <taxon>Bacillati</taxon>
        <taxon>Bacillota</taxon>
        <taxon>Bacilli</taxon>
        <taxon>Lactobacillales</taxon>
        <taxon>Enterococcaceae</taxon>
        <taxon>Vagococcus</taxon>
    </lineage>
</organism>
<sequence>MITIDTKAYMFRMIVNISFLYFMIFYINKSHVQKIKVKLLFLLIVTFLADVFIHFSDMIPIFGGYFLLKKKNENEIVLFNNLIICVLINYCISMLSSTTMIILFSNKGPKGYSYVLVQIGLEIVLLVSCILIYKKYNIKESIEKYSSKKTAVCLLYLVTITIFLSYVARFYQIFDLFIIGILTFLIIQTIFVLILFFRINIKQKEKYEEKLKNQELIYLKKYTDQLEKKQDELIKFRHDYKNLLLSFKETAFENDNDELSKQFQQLENYSNAYLSDLDFDYRNFHYIKNNYLKSLLISKFYRANKYQLDCHFECLEIIDDVPIPVFDCVRVLGIILDNAIEAGKESNDKKMRLMIYKDVNQIEFLIENSCLENVLPIKNMLDNGFTTKKNHQGVGMSTVQDINRKNQNMFVQYENKKNFFITQIILMW</sequence>
<feature type="transmembrane region" description="Helical" evidence="1">
    <location>
        <begin position="39"/>
        <end position="67"/>
    </location>
</feature>
<feature type="transmembrane region" description="Helical" evidence="1">
    <location>
        <begin position="153"/>
        <end position="171"/>
    </location>
</feature>
<dbReference type="SUPFAM" id="SSF55874">
    <property type="entry name" value="ATPase domain of HSP90 chaperone/DNA topoisomerase II/histidine kinase"/>
    <property type="match status" value="1"/>
</dbReference>
<dbReference type="GO" id="GO:0005524">
    <property type="term" value="F:ATP binding"/>
    <property type="evidence" value="ECO:0007669"/>
    <property type="project" value="UniProtKB-KW"/>
</dbReference>
<evidence type="ECO:0000259" key="2">
    <source>
        <dbReference type="Pfam" id="PF14501"/>
    </source>
</evidence>
<dbReference type="Proteomes" id="UP000188246">
    <property type="component" value="Chromosome"/>
</dbReference>
<dbReference type="PANTHER" id="PTHR40448">
    <property type="entry name" value="TWO-COMPONENT SENSOR HISTIDINE KINASE"/>
    <property type="match status" value="1"/>
</dbReference>
<feature type="transmembrane region" description="Helical" evidence="1">
    <location>
        <begin position="9"/>
        <end position="27"/>
    </location>
</feature>
<dbReference type="RefSeq" id="WP_228414917.1">
    <property type="nucleotide sequence ID" value="NZ_CP019609.1"/>
</dbReference>
<feature type="transmembrane region" description="Helical" evidence="1">
    <location>
        <begin position="111"/>
        <end position="133"/>
    </location>
</feature>
<dbReference type="PANTHER" id="PTHR40448:SF1">
    <property type="entry name" value="TWO-COMPONENT SENSOR HISTIDINE KINASE"/>
    <property type="match status" value="1"/>
</dbReference>